<dbReference type="Pfam" id="PF14498">
    <property type="entry name" value="Glyco_hyd_65N_2"/>
    <property type="match status" value="1"/>
</dbReference>
<dbReference type="InterPro" id="IPR049053">
    <property type="entry name" value="AFCA-like_C"/>
</dbReference>
<feature type="region of interest" description="Disordered" evidence="1">
    <location>
        <begin position="588"/>
        <end position="608"/>
    </location>
</feature>
<dbReference type="PIRSF" id="PIRSF007663">
    <property type="entry name" value="UCP007663"/>
    <property type="match status" value="1"/>
</dbReference>
<dbReference type="EMBL" id="AXNT01000078">
    <property type="protein sequence ID" value="KGM01877.1"/>
    <property type="molecule type" value="Genomic_DNA"/>
</dbReference>
<evidence type="ECO:0000313" key="6">
    <source>
        <dbReference type="Proteomes" id="UP000029833"/>
    </source>
</evidence>
<evidence type="ECO:0000313" key="5">
    <source>
        <dbReference type="EMBL" id="KGM01877.1"/>
    </source>
</evidence>
<evidence type="ECO:0000259" key="2">
    <source>
        <dbReference type="Pfam" id="PF14498"/>
    </source>
</evidence>
<evidence type="ECO:0000259" key="4">
    <source>
        <dbReference type="Pfam" id="PF22124"/>
    </source>
</evidence>
<dbReference type="InterPro" id="IPR054363">
    <property type="entry name" value="GH95_cat"/>
</dbReference>
<comment type="caution">
    <text evidence="5">The sequence shown here is derived from an EMBL/GenBank/DDBJ whole genome shotgun (WGS) entry which is preliminary data.</text>
</comment>
<dbReference type="RefSeq" id="WP_052104197.1">
    <property type="nucleotide sequence ID" value="NZ_AXNT01000078.1"/>
</dbReference>
<sequence>MSPAGGGADDLTLRYAAPAAAWTDALPLGNGRIGAMCFGGPLRDRVQVNDDTCWSGSPATNAGLPRIEPGEGPAVVAAAREALARGDVRAAERHVQRLQHGHSQAYQPLVDLWVEQLPGPGERAWPDEPAAAPGAGTSYARWLDLRDAVAGHAWTSGGVPSEQEVFVSAPAGVLVLRRVVERAHADLVLSVTSAHPLDDVRTSTSDPDDDGVRGAGWVAAARMPSHVWPPHEDVPEPVERGTAPGSAVTAVVGLRVLSDGDVVAGDEQVAVRGAREVVVLLATATDFGGPGVVPHGDVERLRAAVEERLDAAVAAGHERLRAEHVAEHRALLDRVALVLGPAGDPPRLTTDERLVRHADGAADPGLAALAFQYGRYLLVAGSRPGTRPMGLQGLWNEHVQPPWSGNYTLNINTEMNYWPALGANLAECHEPLLTWLGALAASGTRTARELYGARGWAAHHNSDVWGFSLPAGEGDGDPCWTAWPLAGAWLSRHVWDHYEYTGDAAFLERAWPVLRGAALFVLDWLVELPDGSLGTAPATSPENKYVAADGLPAAVSTSTTSDLAMVRDLLERTLDARAVLAGGAAGEASGVTGSAAADAPGSAGADDDDLDARIREVLRRLPAERVGADGRLAEWLTDVPDAEPTHRHQSHLYRVHPGTSIDPDQAPALAAAAVASLDARGPESTGWSLAWRLNLRARLRDVAGVEASVRAFLAPVDLDLPGRSGPRFGEGGGVYRNLFCAHPPFQVDGNLGFTAGVVETLVQGHRTVASDGDAVREVHLLPALPGAWAEGSVRGLRVRGGVTVAITWSAGRVTHAELVGDRATTVVVREGAGEGPRVTLRLDAGVPARLGAGLVAL</sequence>
<protein>
    <submittedName>
        <fullName evidence="5">Uncharacterized protein</fullName>
    </submittedName>
</protein>
<name>A0A0A0B6Q3_9CELL</name>
<dbReference type="InterPro" id="IPR027414">
    <property type="entry name" value="GH95_N_dom"/>
</dbReference>
<feature type="compositionally biased region" description="Low complexity" evidence="1">
    <location>
        <begin position="593"/>
        <end position="604"/>
    </location>
</feature>
<feature type="domain" description="Alpha fucosidase A-like C-terminal" evidence="3">
    <location>
        <begin position="777"/>
        <end position="830"/>
    </location>
</feature>
<dbReference type="InterPro" id="IPR012341">
    <property type="entry name" value="6hp_glycosidase-like_sf"/>
</dbReference>
<keyword evidence="6" id="KW-1185">Reference proteome</keyword>
<dbReference type="GO" id="GO:0005975">
    <property type="term" value="P:carbohydrate metabolic process"/>
    <property type="evidence" value="ECO:0007669"/>
    <property type="project" value="InterPro"/>
</dbReference>
<dbReference type="Proteomes" id="UP000029833">
    <property type="component" value="Unassembled WGS sequence"/>
</dbReference>
<evidence type="ECO:0000259" key="3">
    <source>
        <dbReference type="Pfam" id="PF21307"/>
    </source>
</evidence>
<dbReference type="AlphaFoldDB" id="A0A0A0B6Q3"/>
<dbReference type="Pfam" id="PF21307">
    <property type="entry name" value="Glyco_hydro_95_C"/>
    <property type="match status" value="1"/>
</dbReference>
<reference evidence="5 6" key="1">
    <citation type="submission" date="2013-10" db="EMBL/GenBank/DDBJ databases">
        <authorList>
            <person name="Wang G."/>
            <person name="Zhuang W."/>
        </authorList>
    </citation>
    <scope>NUCLEOTIDE SEQUENCE [LARGE SCALE GENOMIC DNA]</scope>
    <source>
        <strain evidence="5 6">DSM 20118</strain>
    </source>
</reference>
<gene>
    <name evidence="5" type="ORF">Q760_17015</name>
</gene>
<proteinExistence type="predicted"/>
<evidence type="ECO:0000256" key="1">
    <source>
        <dbReference type="SAM" id="MobiDB-lite"/>
    </source>
</evidence>
<dbReference type="Pfam" id="PF22124">
    <property type="entry name" value="Glyco_hydro_95_cat"/>
    <property type="match status" value="1"/>
</dbReference>
<feature type="domain" description="Glycosyl hydrolase family 95 catalytic" evidence="4">
    <location>
        <begin position="318"/>
        <end position="761"/>
    </location>
</feature>
<dbReference type="PANTHER" id="PTHR31084:SF0">
    <property type="entry name" value="ALPHA-L-FUCOSIDASE 2"/>
    <property type="match status" value="1"/>
</dbReference>
<organism evidence="5 6">
    <name type="scientific">Cellulomonas cellasea DSM 20118</name>
    <dbReference type="NCBI Taxonomy" id="1408250"/>
    <lineage>
        <taxon>Bacteria</taxon>
        <taxon>Bacillati</taxon>
        <taxon>Actinomycetota</taxon>
        <taxon>Actinomycetes</taxon>
        <taxon>Micrococcales</taxon>
        <taxon>Cellulomonadaceae</taxon>
        <taxon>Cellulomonas</taxon>
    </lineage>
</organism>
<dbReference type="Gene3D" id="1.50.10.10">
    <property type="match status" value="1"/>
</dbReference>
<dbReference type="STRING" id="1408250.Q760_17015"/>
<dbReference type="PANTHER" id="PTHR31084">
    <property type="entry name" value="ALPHA-L-FUCOSIDASE 2"/>
    <property type="match status" value="1"/>
</dbReference>
<dbReference type="SUPFAM" id="SSF48208">
    <property type="entry name" value="Six-hairpin glycosidases"/>
    <property type="match status" value="1"/>
</dbReference>
<dbReference type="GO" id="GO:0004560">
    <property type="term" value="F:alpha-L-fucosidase activity"/>
    <property type="evidence" value="ECO:0007669"/>
    <property type="project" value="InterPro"/>
</dbReference>
<dbReference type="InterPro" id="IPR016518">
    <property type="entry name" value="Alpha-L-fucosidase"/>
</dbReference>
<feature type="domain" description="Glycosyl hydrolase family 95 N-terminal" evidence="2">
    <location>
        <begin position="13"/>
        <end position="287"/>
    </location>
</feature>
<accession>A0A0A0B6Q3</accession>
<dbReference type="InterPro" id="IPR008928">
    <property type="entry name" value="6-hairpin_glycosidase_sf"/>
</dbReference>